<dbReference type="GO" id="GO:0006865">
    <property type="term" value="P:amino acid transport"/>
    <property type="evidence" value="ECO:0007669"/>
    <property type="project" value="UniProtKB-KW"/>
</dbReference>
<proteinExistence type="inferred from homology"/>
<dbReference type="Proteomes" id="UP000664405">
    <property type="component" value="Unassembled WGS sequence"/>
</dbReference>
<dbReference type="Gene3D" id="3.40.50.2300">
    <property type="match status" value="2"/>
</dbReference>
<feature type="domain" description="Leucine-binding protein" evidence="6">
    <location>
        <begin position="25"/>
        <end position="361"/>
    </location>
</feature>
<dbReference type="PROSITE" id="PS51257">
    <property type="entry name" value="PROKAR_LIPOPROTEIN"/>
    <property type="match status" value="1"/>
</dbReference>
<dbReference type="SUPFAM" id="SSF53822">
    <property type="entry name" value="Periplasmic binding protein-like I"/>
    <property type="match status" value="1"/>
</dbReference>
<gene>
    <name evidence="7" type="ORF">JF547_19240</name>
</gene>
<evidence type="ECO:0000256" key="5">
    <source>
        <dbReference type="SAM" id="SignalP"/>
    </source>
</evidence>
<evidence type="ECO:0000313" key="8">
    <source>
        <dbReference type="Proteomes" id="UP000664405"/>
    </source>
</evidence>
<keyword evidence="3 5" id="KW-0732">Signal</keyword>
<dbReference type="AlphaFoldDB" id="A0A8I1SLC8"/>
<dbReference type="InterPro" id="IPR051010">
    <property type="entry name" value="BCAA_transport"/>
</dbReference>
<dbReference type="EMBL" id="JAEKJW010000004">
    <property type="protein sequence ID" value="MBN8198610.1"/>
    <property type="molecule type" value="Genomic_DNA"/>
</dbReference>
<reference evidence="7" key="1">
    <citation type="submission" date="2020-12" db="EMBL/GenBank/DDBJ databases">
        <title>Oil enriched cultivation method for isolating marine PHA-producing bacteria.</title>
        <authorList>
            <person name="Zheng W."/>
            <person name="Yu S."/>
            <person name="Huang Y."/>
        </authorList>
    </citation>
    <scope>NUCLEOTIDE SEQUENCE</scope>
    <source>
        <strain evidence="7">SY-2-3</strain>
    </source>
</reference>
<evidence type="ECO:0000256" key="3">
    <source>
        <dbReference type="ARBA" id="ARBA00022729"/>
    </source>
</evidence>
<name>A0A8I1SLC8_9PROT</name>
<dbReference type="PANTHER" id="PTHR30483:SF6">
    <property type="entry name" value="PERIPLASMIC BINDING PROTEIN OF ABC TRANSPORTER FOR NATURAL AMINO ACIDS"/>
    <property type="match status" value="1"/>
</dbReference>
<keyword evidence="2" id="KW-0813">Transport</keyword>
<sequence length="367" mass="40307">MRPVSNVFALIFACFLVVACDQSGPIKIGFIAGLSGPGSDTGTDALNALKLAAQQVNNDGGINGRMIEILPRDDEKSPEVAQQHVRELSQLGVDAIVGPIISSIGMAILPVINELGIVTVSPTVSAAEFAGFRDYLFRMNTTTRENARAYAKRSIELDRKRVSFALDGQNEAFADSWYREFLLEFEELDGRVISKNWINTSQASNADIARQLVDDAPDAIMLVANSSDSANLALEIRKLSKDIPISAAEWAGTDLLIEIGGTAVEGMELVQAYDRYDTNPRFQQFVADYEAMFDRHPGYSAVLAYDAATVLFTALKTKHPDQKLANAMTDLPPQMGLHQELKFDQYGDGNRDVYFVTIQNGKFIRVK</sequence>
<evidence type="ECO:0000313" key="7">
    <source>
        <dbReference type="EMBL" id="MBN8198610.1"/>
    </source>
</evidence>
<evidence type="ECO:0000259" key="6">
    <source>
        <dbReference type="Pfam" id="PF13458"/>
    </source>
</evidence>
<feature type="signal peptide" evidence="5">
    <location>
        <begin position="1"/>
        <end position="19"/>
    </location>
</feature>
<dbReference type="InterPro" id="IPR028081">
    <property type="entry name" value="Leu-bd"/>
</dbReference>
<dbReference type="InterPro" id="IPR000709">
    <property type="entry name" value="Leu_Ile_Val-bd"/>
</dbReference>
<comment type="caution">
    <text evidence="7">The sequence shown here is derived from an EMBL/GenBank/DDBJ whole genome shotgun (WGS) entry which is preliminary data.</text>
</comment>
<comment type="similarity">
    <text evidence="1">Belongs to the leucine-binding protein family.</text>
</comment>
<dbReference type="PRINTS" id="PR00337">
    <property type="entry name" value="LEUILEVALBP"/>
</dbReference>
<evidence type="ECO:0000256" key="4">
    <source>
        <dbReference type="ARBA" id="ARBA00022970"/>
    </source>
</evidence>
<dbReference type="InterPro" id="IPR028082">
    <property type="entry name" value="Peripla_BP_I"/>
</dbReference>
<protein>
    <submittedName>
        <fullName evidence="7">ABC transporter substrate-binding protein</fullName>
    </submittedName>
</protein>
<accession>A0A8I1SLC8</accession>
<evidence type="ECO:0000256" key="2">
    <source>
        <dbReference type="ARBA" id="ARBA00022448"/>
    </source>
</evidence>
<feature type="chain" id="PRO_5034335126" evidence="5">
    <location>
        <begin position="20"/>
        <end position="367"/>
    </location>
</feature>
<dbReference type="PANTHER" id="PTHR30483">
    <property type="entry name" value="LEUCINE-SPECIFIC-BINDING PROTEIN"/>
    <property type="match status" value="1"/>
</dbReference>
<organism evidence="7 8">
    <name type="scientific">Thalassospira povalilytica</name>
    <dbReference type="NCBI Taxonomy" id="732237"/>
    <lineage>
        <taxon>Bacteria</taxon>
        <taxon>Pseudomonadati</taxon>
        <taxon>Pseudomonadota</taxon>
        <taxon>Alphaproteobacteria</taxon>
        <taxon>Rhodospirillales</taxon>
        <taxon>Thalassospiraceae</taxon>
        <taxon>Thalassospira</taxon>
    </lineage>
</organism>
<evidence type="ECO:0000256" key="1">
    <source>
        <dbReference type="ARBA" id="ARBA00010062"/>
    </source>
</evidence>
<keyword evidence="4" id="KW-0029">Amino-acid transport</keyword>
<dbReference type="Pfam" id="PF13458">
    <property type="entry name" value="Peripla_BP_6"/>
    <property type="match status" value="1"/>
</dbReference>